<proteinExistence type="predicted"/>
<comment type="caution">
    <text evidence="1">The sequence shown here is derived from an EMBL/GenBank/DDBJ whole genome shotgun (WGS) entry which is preliminary data.</text>
</comment>
<accession>A0AA38YX89</accession>
<dbReference type="InterPro" id="IPR049720">
    <property type="entry name" value="EF1B_bsu/dsu"/>
</dbReference>
<dbReference type="InterPro" id="IPR036282">
    <property type="entry name" value="Glutathione-S-Trfase_C_sf"/>
</dbReference>
<dbReference type="InterPro" id="IPR001326">
    <property type="entry name" value="Transl_elong_EF1B_B/D_CS"/>
</dbReference>
<sequence length="263" mass="29782">MENFHHTSWVYRPLFWEPLLNTFLESCYMDLLPSFSLHSSHRSFLICPLLSTSSLLVVKLLCFVAITFSDLHIEASLKSLDEFLSRKAYIVGDHLTKDDVKVYARCISLHLAKSFPRKAIGVRVGCQAALVEAASKEVKEATLAGDDDDDLDLFGDEIEEEKKAVEEREVAVKVFSKKKESGKSSVFLDVKPWDGNTCLEESNEEHTFFDLCAWVLCVMVDQNHANVQLNRCLAYSFTSMLHTLFDTPFRRIVVTSALFIVGT</sequence>
<evidence type="ECO:0008006" key="3">
    <source>
        <dbReference type="Google" id="ProtNLM"/>
    </source>
</evidence>
<dbReference type="EMBL" id="JARBHA010000017">
    <property type="protein sequence ID" value="KAJ9678192.1"/>
    <property type="molecule type" value="Genomic_DNA"/>
</dbReference>
<dbReference type="GO" id="GO:0005829">
    <property type="term" value="C:cytosol"/>
    <property type="evidence" value="ECO:0007669"/>
    <property type="project" value="TreeGrafter"/>
</dbReference>
<dbReference type="Proteomes" id="UP001168098">
    <property type="component" value="Unassembled WGS sequence"/>
</dbReference>
<dbReference type="PANTHER" id="PTHR11595:SF84">
    <property type="entry name" value="ELONGATION FACTOR 1-BETA 1"/>
    <property type="match status" value="1"/>
</dbReference>
<dbReference type="PROSITE" id="PS00824">
    <property type="entry name" value="EF1BD_1"/>
    <property type="match status" value="1"/>
</dbReference>
<keyword evidence="2" id="KW-1185">Reference proteome</keyword>
<organism evidence="1 2">
    <name type="scientific">Vitis rotundifolia</name>
    <name type="common">Muscadine grape</name>
    <dbReference type="NCBI Taxonomy" id="103349"/>
    <lineage>
        <taxon>Eukaryota</taxon>
        <taxon>Viridiplantae</taxon>
        <taxon>Streptophyta</taxon>
        <taxon>Embryophyta</taxon>
        <taxon>Tracheophyta</taxon>
        <taxon>Spermatophyta</taxon>
        <taxon>Magnoliopsida</taxon>
        <taxon>eudicotyledons</taxon>
        <taxon>Gunneridae</taxon>
        <taxon>Pentapetalae</taxon>
        <taxon>rosids</taxon>
        <taxon>Vitales</taxon>
        <taxon>Vitaceae</taxon>
        <taxon>Viteae</taxon>
        <taxon>Vitis</taxon>
    </lineage>
</organism>
<dbReference type="PANTHER" id="PTHR11595">
    <property type="entry name" value="EF-HAND AND COILED-COIL DOMAIN-CONTAINING FAMILY MEMBER"/>
    <property type="match status" value="1"/>
</dbReference>
<dbReference type="GO" id="GO:0005853">
    <property type="term" value="C:eukaryotic translation elongation factor 1 complex"/>
    <property type="evidence" value="ECO:0007669"/>
    <property type="project" value="InterPro"/>
</dbReference>
<dbReference type="SUPFAM" id="SSF47616">
    <property type="entry name" value="GST C-terminal domain-like"/>
    <property type="match status" value="1"/>
</dbReference>
<protein>
    <recommendedName>
        <fullName evidence="3">Elongation factor 1-beta</fullName>
    </recommendedName>
</protein>
<evidence type="ECO:0000313" key="1">
    <source>
        <dbReference type="EMBL" id="KAJ9678192.1"/>
    </source>
</evidence>
<reference evidence="1 2" key="1">
    <citation type="journal article" date="2023" name="BMC Biotechnol.">
        <title>Vitis rotundifolia cv Carlos genome sequencing.</title>
        <authorList>
            <person name="Huff M."/>
            <person name="Hulse-Kemp A."/>
            <person name="Scheffler B."/>
            <person name="Youngblood R."/>
            <person name="Simpson S."/>
            <person name="Babiker E."/>
            <person name="Staton M."/>
        </authorList>
    </citation>
    <scope>NUCLEOTIDE SEQUENCE [LARGE SCALE GENOMIC DNA]</scope>
    <source>
        <tissue evidence="1">Leaf</tissue>
    </source>
</reference>
<name>A0AA38YX89_VITRO</name>
<evidence type="ECO:0000313" key="2">
    <source>
        <dbReference type="Proteomes" id="UP001168098"/>
    </source>
</evidence>
<dbReference type="AlphaFoldDB" id="A0AA38YX89"/>
<gene>
    <name evidence="1" type="ORF">PVL29_022934</name>
</gene>
<dbReference type="GO" id="GO:0005085">
    <property type="term" value="F:guanyl-nucleotide exchange factor activity"/>
    <property type="evidence" value="ECO:0007669"/>
    <property type="project" value="TreeGrafter"/>
</dbReference>
<dbReference type="GO" id="GO:0003746">
    <property type="term" value="F:translation elongation factor activity"/>
    <property type="evidence" value="ECO:0007669"/>
    <property type="project" value="InterPro"/>
</dbReference>